<dbReference type="InterPro" id="IPR036390">
    <property type="entry name" value="WH_DNA-bd_sf"/>
</dbReference>
<dbReference type="EMBL" id="JARWBG010000002">
    <property type="protein sequence ID" value="MDH2387569.1"/>
    <property type="molecule type" value="Genomic_DNA"/>
</dbReference>
<reference evidence="2 3" key="1">
    <citation type="submission" date="2023-04" db="EMBL/GenBank/DDBJ databases">
        <title>Streptomyces chengmaiensis sp. nov. isolated from the stem of mangrove plant in Hainan.</title>
        <authorList>
            <person name="Huang X."/>
            <person name="Zhou S."/>
            <person name="Chu X."/>
            <person name="Xie Y."/>
            <person name="Lin Y."/>
        </authorList>
    </citation>
    <scope>NUCLEOTIDE SEQUENCE [LARGE SCALE GENOMIC DNA]</scope>
    <source>
        <strain evidence="2 3">HNM0663</strain>
    </source>
</reference>
<proteinExistence type="predicted"/>
<protein>
    <submittedName>
        <fullName evidence="2">PadR family transcriptional regulator</fullName>
    </submittedName>
</protein>
<dbReference type="InterPro" id="IPR036388">
    <property type="entry name" value="WH-like_DNA-bd_sf"/>
</dbReference>
<dbReference type="PANTHER" id="PTHR33169:SF14">
    <property type="entry name" value="TRANSCRIPTIONAL REGULATOR RV3488"/>
    <property type="match status" value="1"/>
</dbReference>
<keyword evidence="3" id="KW-1185">Reference proteome</keyword>
<dbReference type="InterPro" id="IPR052509">
    <property type="entry name" value="Metal_resp_DNA-bind_regulator"/>
</dbReference>
<gene>
    <name evidence="2" type="ORF">QCN29_01945</name>
</gene>
<organism evidence="2 3">
    <name type="scientific">Streptomyces chengmaiensis</name>
    <dbReference type="NCBI Taxonomy" id="3040919"/>
    <lineage>
        <taxon>Bacteria</taxon>
        <taxon>Bacillati</taxon>
        <taxon>Actinomycetota</taxon>
        <taxon>Actinomycetes</taxon>
        <taxon>Kitasatosporales</taxon>
        <taxon>Streptomycetaceae</taxon>
        <taxon>Streptomyces</taxon>
    </lineage>
</organism>
<dbReference type="Proteomes" id="UP001223144">
    <property type="component" value="Unassembled WGS sequence"/>
</dbReference>
<dbReference type="PANTHER" id="PTHR33169">
    <property type="entry name" value="PADR-FAMILY TRANSCRIPTIONAL REGULATOR"/>
    <property type="match status" value="1"/>
</dbReference>
<dbReference type="Pfam" id="PF03551">
    <property type="entry name" value="PadR"/>
    <property type="match status" value="1"/>
</dbReference>
<evidence type="ECO:0000313" key="2">
    <source>
        <dbReference type="EMBL" id="MDH2387569.1"/>
    </source>
</evidence>
<accession>A0ABT6HFM6</accession>
<dbReference type="Gene3D" id="1.10.10.10">
    <property type="entry name" value="Winged helix-like DNA-binding domain superfamily/Winged helix DNA-binding domain"/>
    <property type="match status" value="1"/>
</dbReference>
<sequence length="127" mass="13848">MGSAQSPQPAWMRGVLPLCLLSVLDSEDRSYGYALLGRLSDAGLENIKAATLYPALTRLEEEGAVEVEWGAGDGGPGRKYYRITERGRARLHGDEAAWRAFAATVESVLADRVPRERMEQGEPGEQA</sequence>
<name>A0ABT6HFM6_9ACTN</name>
<dbReference type="RefSeq" id="WP_279925717.1">
    <property type="nucleotide sequence ID" value="NZ_JARWBG010000002.1"/>
</dbReference>
<evidence type="ECO:0000313" key="3">
    <source>
        <dbReference type="Proteomes" id="UP001223144"/>
    </source>
</evidence>
<comment type="caution">
    <text evidence="2">The sequence shown here is derived from an EMBL/GenBank/DDBJ whole genome shotgun (WGS) entry which is preliminary data.</text>
</comment>
<dbReference type="SUPFAM" id="SSF46785">
    <property type="entry name" value="Winged helix' DNA-binding domain"/>
    <property type="match status" value="1"/>
</dbReference>
<feature type="domain" description="Transcription regulator PadR N-terminal" evidence="1">
    <location>
        <begin position="20"/>
        <end position="92"/>
    </location>
</feature>
<evidence type="ECO:0000259" key="1">
    <source>
        <dbReference type="Pfam" id="PF03551"/>
    </source>
</evidence>
<dbReference type="InterPro" id="IPR005149">
    <property type="entry name" value="Tscrpt_reg_PadR_N"/>
</dbReference>